<protein>
    <submittedName>
        <fullName evidence="2">Uncharacterized protein</fullName>
    </submittedName>
</protein>
<evidence type="ECO:0000313" key="2">
    <source>
        <dbReference type="EMBL" id="MPC99117.1"/>
    </source>
</evidence>
<dbReference type="Proteomes" id="UP000324222">
    <property type="component" value="Unassembled WGS sequence"/>
</dbReference>
<gene>
    <name evidence="2" type="ORF">E2C01_094513</name>
</gene>
<dbReference type="EMBL" id="VSRR010117018">
    <property type="protein sequence ID" value="MPC99117.1"/>
    <property type="molecule type" value="Genomic_DNA"/>
</dbReference>
<dbReference type="AlphaFoldDB" id="A0A5B7K0W5"/>
<accession>A0A5B7K0W5</accession>
<feature type="chain" id="PRO_5022818641" evidence="1">
    <location>
        <begin position="23"/>
        <end position="148"/>
    </location>
</feature>
<keyword evidence="3" id="KW-1185">Reference proteome</keyword>
<dbReference type="OrthoDB" id="6378450at2759"/>
<sequence length="148" mass="16738">MARHRNTFKTFAIVTILNFVASLPPIVLAAAEHSDHQNEASNISDTPAHQSHITVEYGFVWTKAAKPTPREFLFSQLRRARVLIVRVLLLWRTPIMAVIDVLPYAARSREVGRYAINKIWGAVSVKTAREESEICNTIAMRKILKTIS</sequence>
<organism evidence="2 3">
    <name type="scientific">Portunus trituberculatus</name>
    <name type="common">Swimming crab</name>
    <name type="synonym">Neptunus trituberculatus</name>
    <dbReference type="NCBI Taxonomy" id="210409"/>
    <lineage>
        <taxon>Eukaryota</taxon>
        <taxon>Metazoa</taxon>
        <taxon>Ecdysozoa</taxon>
        <taxon>Arthropoda</taxon>
        <taxon>Crustacea</taxon>
        <taxon>Multicrustacea</taxon>
        <taxon>Malacostraca</taxon>
        <taxon>Eumalacostraca</taxon>
        <taxon>Eucarida</taxon>
        <taxon>Decapoda</taxon>
        <taxon>Pleocyemata</taxon>
        <taxon>Brachyura</taxon>
        <taxon>Eubrachyura</taxon>
        <taxon>Portunoidea</taxon>
        <taxon>Portunidae</taxon>
        <taxon>Portuninae</taxon>
        <taxon>Portunus</taxon>
    </lineage>
</organism>
<name>A0A5B7K0W5_PORTR</name>
<evidence type="ECO:0000313" key="3">
    <source>
        <dbReference type="Proteomes" id="UP000324222"/>
    </source>
</evidence>
<proteinExistence type="predicted"/>
<comment type="caution">
    <text evidence="2">The sequence shown here is derived from an EMBL/GenBank/DDBJ whole genome shotgun (WGS) entry which is preliminary data.</text>
</comment>
<reference evidence="2 3" key="1">
    <citation type="submission" date="2019-05" db="EMBL/GenBank/DDBJ databases">
        <title>Another draft genome of Portunus trituberculatus and its Hox gene families provides insights of decapod evolution.</title>
        <authorList>
            <person name="Jeong J.-H."/>
            <person name="Song I."/>
            <person name="Kim S."/>
            <person name="Choi T."/>
            <person name="Kim D."/>
            <person name="Ryu S."/>
            <person name="Kim W."/>
        </authorList>
    </citation>
    <scope>NUCLEOTIDE SEQUENCE [LARGE SCALE GENOMIC DNA]</scope>
    <source>
        <tissue evidence="2">Muscle</tissue>
    </source>
</reference>
<evidence type="ECO:0000256" key="1">
    <source>
        <dbReference type="SAM" id="SignalP"/>
    </source>
</evidence>
<keyword evidence="1" id="KW-0732">Signal</keyword>
<feature type="signal peptide" evidence="1">
    <location>
        <begin position="1"/>
        <end position="22"/>
    </location>
</feature>